<gene>
    <name evidence="2" type="ORF">LCGC14_2378590</name>
</gene>
<keyword evidence="1" id="KW-0812">Transmembrane</keyword>
<keyword evidence="1" id="KW-0472">Membrane</keyword>
<dbReference type="AlphaFoldDB" id="A0A0F9C1L1"/>
<reference evidence="2" key="1">
    <citation type="journal article" date="2015" name="Nature">
        <title>Complex archaea that bridge the gap between prokaryotes and eukaryotes.</title>
        <authorList>
            <person name="Spang A."/>
            <person name="Saw J.H."/>
            <person name="Jorgensen S.L."/>
            <person name="Zaremba-Niedzwiedzka K."/>
            <person name="Martijn J."/>
            <person name="Lind A.E."/>
            <person name="van Eijk R."/>
            <person name="Schleper C."/>
            <person name="Guy L."/>
            <person name="Ettema T.J."/>
        </authorList>
    </citation>
    <scope>NUCLEOTIDE SEQUENCE</scope>
</reference>
<feature type="transmembrane region" description="Helical" evidence="1">
    <location>
        <begin position="357"/>
        <end position="375"/>
    </location>
</feature>
<feature type="transmembrane region" description="Helical" evidence="1">
    <location>
        <begin position="332"/>
        <end position="350"/>
    </location>
</feature>
<feature type="non-terminal residue" evidence="2">
    <location>
        <position position="1"/>
    </location>
</feature>
<proteinExistence type="predicted"/>
<accession>A0A0F9C1L1</accession>
<sequence length="407" mass="45461">TTSNRNVTVFDLDIDDCSSFSELILNYTIYDEKTKDQTGLINATIEADITITKGSLSWEYSLNSTTNLTVCVPNGTLNSSSLYSLFSIARYQATDHAVEYHHLDNFNLTASNPQHIFLYTLNTDTADTEYSTSFLVNYQDSYFLPVGNAVIDLLRFYVNEGTYISVEHGKTDVGGDTRLHFVTEDVKYRVVVRKQDVILFQSSSFLALCQTTPCQINFNEESTLNQVENYTLEDNLNYLITLDEDTRTVSTSFSTLDGSTLTFVLRLIQYDAYNNITVCNESITTSGGSLNCVLPPTARNTSYIVEFYTINSPENWVTYRWFNLNPHALETFGYSGVMMTVLLYLTLVFMSVTSGGIAVVVFGIIGLIIAGLLTIFTMGNIFGIGSSVMWLIIAGIIIIYKASKRKG</sequence>
<evidence type="ECO:0000256" key="1">
    <source>
        <dbReference type="SAM" id="Phobius"/>
    </source>
</evidence>
<comment type="caution">
    <text evidence="2">The sequence shown here is derived from an EMBL/GenBank/DDBJ whole genome shotgun (WGS) entry which is preliminary data.</text>
</comment>
<keyword evidence="1" id="KW-1133">Transmembrane helix</keyword>
<organism evidence="2">
    <name type="scientific">marine sediment metagenome</name>
    <dbReference type="NCBI Taxonomy" id="412755"/>
    <lineage>
        <taxon>unclassified sequences</taxon>
        <taxon>metagenomes</taxon>
        <taxon>ecological metagenomes</taxon>
    </lineage>
</organism>
<evidence type="ECO:0000313" key="2">
    <source>
        <dbReference type="EMBL" id="KKL28095.1"/>
    </source>
</evidence>
<name>A0A0F9C1L1_9ZZZZ</name>
<feature type="transmembrane region" description="Helical" evidence="1">
    <location>
        <begin position="381"/>
        <end position="400"/>
    </location>
</feature>
<protein>
    <submittedName>
        <fullName evidence="2">Uncharacterized protein</fullName>
    </submittedName>
</protein>
<dbReference type="EMBL" id="LAZR01035217">
    <property type="protein sequence ID" value="KKL28095.1"/>
    <property type="molecule type" value="Genomic_DNA"/>
</dbReference>